<evidence type="ECO:0000256" key="4">
    <source>
        <dbReference type="PROSITE-ProRule" id="PRU00134"/>
    </source>
</evidence>
<proteinExistence type="predicted"/>
<gene>
    <name evidence="7" type="ORF">D9611_011894</name>
</gene>
<dbReference type="SUPFAM" id="SSF144232">
    <property type="entry name" value="HIT/MYND zinc finger-like"/>
    <property type="match status" value="1"/>
</dbReference>
<keyword evidence="2 4" id="KW-0863">Zinc-finger</keyword>
<evidence type="ECO:0000256" key="3">
    <source>
        <dbReference type="ARBA" id="ARBA00022833"/>
    </source>
</evidence>
<dbReference type="Pfam" id="PF01753">
    <property type="entry name" value="zf-MYND"/>
    <property type="match status" value="1"/>
</dbReference>
<evidence type="ECO:0000256" key="1">
    <source>
        <dbReference type="ARBA" id="ARBA00022723"/>
    </source>
</evidence>
<name>A0A8H5BYI8_9AGAR</name>
<dbReference type="GO" id="GO:0008270">
    <property type="term" value="F:zinc ion binding"/>
    <property type="evidence" value="ECO:0007669"/>
    <property type="project" value="UniProtKB-KW"/>
</dbReference>
<dbReference type="EMBL" id="JAACJK010000114">
    <property type="protein sequence ID" value="KAF5331366.1"/>
    <property type="molecule type" value="Genomic_DNA"/>
</dbReference>
<keyword evidence="3" id="KW-0862">Zinc</keyword>
<keyword evidence="8" id="KW-1185">Reference proteome</keyword>
<evidence type="ECO:0000313" key="7">
    <source>
        <dbReference type="EMBL" id="KAF5331366.1"/>
    </source>
</evidence>
<comment type="caution">
    <text evidence="7">The sequence shown here is derived from an EMBL/GenBank/DDBJ whole genome shotgun (WGS) entry which is preliminary data.</text>
</comment>
<evidence type="ECO:0000256" key="5">
    <source>
        <dbReference type="SAM" id="MobiDB-lite"/>
    </source>
</evidence>
<reference evidence="7 8" key="1">
    <citation type="journal article" date="2020" name="ISME J.">
        <title>Uncovering the hidden diversity of litter-decomposition mechanisms in mushroom-forming fungi.</title>
        <authorList>
            <person name="Floudas D."/>
            <person name="Bentzer J."/>
            <person name="Ahren D."/>
            <person name="Johansson T."/>
            <person name="Persson P."/>
            <person name="Tunlid A."/>
        </authorList>
    </citation>
    <scope>NUCLEOTIDE SEQUENCE [LARGE SCALE GENOMIC DNA]</scope>
    <source>
        <strain evidence="7 8">CBS 175.51</strain>
    </source>
</reference>
<dbReference type="OrthoDB" id="2915092at2759"/>
<feature type="domain" description="MYND-type" evidence="6">
    <location>
        <begin position="449"/>
        <end position="501"/>
    </location>
</feature>
<dbReference type="PROSITE" id="PS50865">
    <property type="entry name" value="ZF_MYND_2"/>
    <property type="match status" value="1"/>
</dbReference>
<protein>
    <recommendedName>
        <fullName evidence="6">MYND-type domain-containing protein</fullName>
    </recommendedName>
</protein>
<evidence type="ECO:0000259" key="6">
    <source>
        <dbReference type="PROSITE" id="PS50865"/>
    </source>
</evidence>
<dbReference type="Gene3D" id="6.10.140.2220">
    <property type="match status" value="1"/>
</dbReference>
<dbReference type="InterPro" id="IPR002893">
    <property type="entry name" value="Znf_MYND"/>
</dbReference>
<organism evidence="7 8">
    <name type="scientific">Ephemerocybe angulata</name>
    <dbReference type="NCBI Taxonomy" id="980116"/>
    <lineage>
        <taxon>Eukaryota</taxon>
        <taxon>Fungi</taxon>
        <taxon>Dikarya</taxon>
        <taxon>Basidiomycota</taxon>
        <taxon>Agaricomycotina</taxon>
        <taxon>Agaricomycetes</taxon>
        <taxon>Agaricomycetidae</taxon>
        <taxon>Agaricales</taxon>
        <taxon>Agaricineae</taxon>
        <taxon>Psathyrellaceae</taxon>
        <taxon>Ephemerocybe</taxon>
    </lineage>
</organism>
<accession>A0A8H5BYI8</accession>
<keyword evidence="1" id="KW-0479">Metal-binding</keyword>
<dbReference type="AlphaFoldDB" id="A0A8H5BYI8"/>
<evidence type="ECO:0000256" key="2">
    <source>
        <dbReference type="ARBA" id="ARBA00022771"/>
    </source>
</evidence>
<dbReference type="Proteomes" id="UP000541558">
    <property type="component" value="Unassembled WGS sequence"/>
</dbReference>
<sequence>MSTHRDLPLVSKRGSPRDGSQTQPEGTGPDSDNDRQFRKVMDDLQSTNESTMKLFTNLLRNDRLHHLKVLDRWLASFVSSDIPSSPIKPLDKSKLYHTQLGRIESLAFIIQGFVKTEHLSQSIWILVERWSSVTKWITYIITQPVDPTPVLSAIMDIMEPILNLEVSEAQAEFMTLPQTIDLIRLLLLGCDKRRDLYRRVSSEDSPSLFRFIRNVCKWITKEPITTAFSASLLSLPPKRIAQGYLVHARAINARHASGSIDPAVAAMTFRSLTDCFCKLAASQPGIWDKFISSTFLQDYINAILTLNNDILQSKSMPLPVPFWPYLHNCCADLITSVIEYSPNPTRYLALIIKSGIIPLVLTAISLLPAGCGYTHTTANAPLRFMLPYLYTSSVAKALVESEGVSLLNAATTIDNNAGFLDERICTQLKNSVDHFPAVYLDQYGQEFQTEACSNEKHWETTRSLPNSSRSKPKCCSTCRVVMYCSEACQREDWSSFHARECRHLYRWYLDLTAQQKTALSLKTRHDQLRYIEYLVNADLPVPTSNHEAPLIRSESGILVCRLDPSEPSSPTDPAIDVFDFASRPGDIMVRTPRTPLSGYRECYGIEQDDNEVNPRLAMLESDSLLEHPQSVILAQGIFPFGNDKRSVHLLAKLKRFPGDESGEKYKIVSHVLGIA</sequence>
<evidence type="ECO:0000313" key="8">
    <source>
        <dbReference type="Proteomes" id="UP000541558"/>
    </source>
</evidence>
<feature type="region of interest" description="Disordered" evidence="5">
    <location>
        <begin position="1"/>
        <end position="36"/>
    </location>
</feature>